<name>A0A8H3IF69_9LECA</name>
<evidence type="ECO:0000313" key="1">
    <source>
        <dbReference type="EMBL" id="CAF9913640.1"/>
    </source>
</evidence>
<sequence length="298" mass="31947">MHADCLGYTVNAAAGTVPVNPTKYLNIVELGMAAAQHKAVTLAQEMTALYSVNTGVTSAQGNAGLAKSAAYLFDPTVDFYTVIQATTAAATNLNGDYTTLGYAPYMNNNDVIVRCSMGGLAEFSTGNWMDQDSLDIYVVQDAGNVAGCYPSPGTAATLNSYVTVPPDNANRPSIIRFCPGSTSFLQSELVKTQQLLERAVTNPEIPEIPCYNLWGFNTQQFLYGSEANTMVDVAVLLDPYTEYFRAALQTAGSGINNGGRSRNRLSNLMNVFSSPSSDGWQTWRRNLAQTPTLVVPAA</sequence>
<evidence type="ECO:0000313" key="2">
    <source>
        <dbReference type="Proteomes" id="UP000664534"/>
    </source>
</evidence>
<accession>A0A8H3IF69</accession>
<reference evidence="1" key="1">
    <citation type="submission" date="2021-03" db="EMBL/GenBank/DDBJ databases">
        <authorList>
            <person name="Tagirdzhanova G."/>
        </authorList>
    </citation>
    <scope>NUCLEOTIDE SEQUENCE</scope>
</reference>
<organism evidence="1 2">
    <name type="scientific">Imshaugia aleurites</name>
    <dbReference type="NCBI Taxonomy" id="172621"/>
    <lineage>
        <taxon>Eukaryota</taxon>
        <taxon>Fungi</taxon>
        <taxon>Dikarya</taxon>
        <taxon>Ascomycota</taxon>
        <taxon>Pezizomycotina</taxon>
        <taxon>Lecanoromycetes</taxon>
        <taxon>OSLEUM clade</taxon>
        <taxon>Lecanoromycetidae</taxon>
        <taxon>Lecanorales</taxon>
        <taxon>Lecanorineae</taxon>
        <taxon>Parmeliaceae</taxon>
        <taxon>Imshaugia</taxon>
    </lineage>
</organism>
<dbReference type="EMBL" id="CAJPDT010000012">
    <property type="protein sequence ID" value="CAF9913640.1"/>
    <property type="molecule type" value="Genomic_DNA"/>
</dbReference>
<proteinExistence type="predicted"/>
<dbReference type="Proteomes" id="UP000664534">
    <property type="component" value="Unassembled WGS sequence"/>
</dbReference>
<protein>
    <submittedName>
        <fullName evidence="1">Uncharacterized protein</fullName>
    </submittedName>
</protein>
<comment type="caution">
    <text evidence="1">The sequence shown here is derived from an EMBL/GenBank/DDBJ whole genome shotgun (WGS) entry which is preliminary data.</text>
</comment>
<gene>
    <name evidence="1" type="ORF">IMSHALPRED_001402</name>
</gene>
<keyword evidence="2" id="KW-1185">Reference proteome</keyword>
<dbReference type="AlphaFoldDB" id="A0A8H3IF69"/>